<sequence length="644" mass="70421">MPLGYRGIFEIDAATDVIHLAAQEFRSWLRSQPWADTSDWEGVGHFPTGPDSALTVLEHSADEGRRLLRLRSTSRNNGLQWTTTLTAVAGARKSAGTNLVWIDVRSDELPGGAAPPARKTASVPRLARHILESAIARDGLAEIAAQPQIVRGTVPLEVERLFDVITDGTRHIGVVVAGAVPGASVERWRDTVAKLLRESVGLHAGYVLDEAAFEALNARLPEGHRVPVAGLRTFLPGVNPDDPLDGRRHRVLSSQAINAGFDGRRVSQRLQWALGHAVRAHAMERALPRDIRRADRILNALETDTVLASLDVTERGPLPAGQPQPTAAARVPAPAPEDQPGPRTDETRPAPAAAPEPPSAPDPDHLAALRGLLTEVLGTGDVTAEAVGELRQVVRSARTAELRATKLREQLEEMRQQVYELQDEREALKKEVEDAQTDHAAAEEELRAAHDRVRWLRQQLIELKAADTAWSPVPDAERTIAPASFDDVLLFLEKGQDLPHIRFTGDPQATLDLLPRDPLGTWAAKAWEALLALNDYADYRANGNPCEGVHAYLKQTPAGRRGYSANRHAATESQTVQSNSKWHRQRTLPVPEEVVAGGRVFMGAHFKISSSNTVSPRIHYYDDTAGTGRIYVGYLGRHLENTQS</sequence>
<reference evidence="3 4" key="1">
    <citation type="submission" date="2018-04" db="EMBL/GenBank/DDBJ databases">
        <title>Novel actinobacteria from marine sediment.</title>
        <authorList>
            <person name="Ng Z.Y."/>
            <person name="Tan G.Y.A."/>
        </authorList>
    </citation>
    <scope>NUCLEOTIDE SEQUENCE [LARGE SCALE GENOMIC DNA]</scope>
    <source>
        <strain evidence="3 4">TPS81</strain>
    </source>
</reference>
<keyword evidence="4" id="KW-1185">Reference proteome</keyword>
<feature type="coiled-coil region" evidence="1">
    <location>
        <begin position="397"/>
        <end position="459"/>
    </location>
</feature>
<dbReference type="AlphaFoldDB" id="A0A368SYT0"/>
<evidence type="ECO:0000256" key="1">
    <source>
        <dbReference type="SAM" id="Coils"/>
    </source>
</evidence>
<organism evidence="3 4">
    <name type="scientific">Marinitenerispora sediminis</name>
    <dbReference type="NCBI Taxonomy" id="1931232"/>
    <lineage>
        <taxon>Bacteria</taxon>
        <taxon>Bacillati</taxon>
        <taxon>Actinomycetota</taxon>
        <taxon>Actinomycetes</taxon>
        <taxon>Streptosporangiales</taxon>
        <taxon>Nocardiopsidaceae</taxon>
        <taxon>Marinitenerispora</taxon>
    </lineage>
</organism>
<feature type="region of interest" description="Disordered" evidence="2">
    <location>
        <begin position="314"/>
        <end position="365"/>
    </location>
</feature>
<dbReference type="EMBL" id="QEIN01000302">
    <property type="protein sequence ID" value="RCV50004.1"/>
    <property type="molecule type" value="Genomic_DNA"/>
</dbReference>
<gene>
    <name evidence="3" type="ORF">DEF24_24690</name>
</gene>
<dbReference type="Proteomes" id="UP000253318">
    <property type="component" value="Unassembled WGS sequence"/>
</dbReference>
<keyword evidence="1" id="KW-0175">Coiled coil</keyword>
<evidence type="ECO:0000256" key="2">
    <source>
        <dbReference type="SAM" id="MobiDB-lite"/>
    </source>
</evidence>
<proteinExistence type="predicted"/>
<dbReference type="OrthoDB" id="3246562at2"/>
<dbReference type="RefSeq" id="WP_114400642.1">
    <property type="nucleotide sequence ID" value="NZ_QEIM01000262.1"/>
</dbReference>
<evidence type="ECO:0000313" key="4">
    <source>
        <dbReference type="Proteomes" id="UP000253318"/>
    </source>
</evidence>
<comment type="caution">
    <text evidence="3">The sequence shown here is derived from an EMBL/GenBank/DDBJ whole genome shotgun (WGS) entry which is preliminary data.</text>
</comment>
<name>A0A368SYT0_9ACTN</name>
<evidence type="ECO:0000313" key="3">
    <source>
        <dbReference type="EMBL" id="RCV50004.1"/>
    </source>
</evidence>
<accession>A0A368SYT0</accession>
<feature type="compositionally biased region" description="Pro residues" evidence="2">
    <location>
        <begin position="352"/>
        <end position="361"/>
    </location>
</feature>
<protein>
    <submittedName>
        <fullName evidence="3">Uncharacterized protein</fullName>
    </submittedName>
</protein>
<feature type="compositionally biased region" description="Low complexity" evidence="2">
    <location>
        <begin position="323"/>
        <end position="332"/>
    </location>
</feature>